<comment type="caution">
    <text evidence="6">The sequence shown here is derived from an EMBL/GenBank/DDBJ whole genome shotgun (WGS) entry which is preliminary data.</text>
</comment>
<dbReference type="Proteomes" id="UP001597135">
    <property type="component" value="Unassembled WGS sequence"/>
</dbReference>
<evidence type="ECO:0000256" key="4">
    <source>
        <dbReference type="ARBA" id="ARBA00023136"/>
    </source>
</evidence>
<dbReference type="RefSeq" id="WP_386802796.1">
    <property type="nucleotide sequence ID" value="NZ_JBHTMU010000013.1"/>
</dbReference>
<sequence>MSRPDPGAVGACLRRVPVTLVFLCLMLAANALAGTLSGHIDPELLANWGIGVEALKDGKLLRFVTAVFLSHDLSMALRQLVFAASVIGAVEWRFGSWRAAGLFFALDVTATLVLLAAVAVLPVLATLAATTDLGMSMGGFGLIGVLIGTRARAGWWLAAVLALIGLKYAASPDPLADLGHAIALVIGFSIQRSGLLGGENPRRG</sequence>
<dbReference type="InterPro" id="IPR046862">
    <property type="entry name" value="Rhomboid_2"/>
</dbReference>
<evidence type="ECO:0000313" key="7">
    <source>
        <dbReference type="Proteomes" id="UP001597135"/>
    </source>
</evidence>
<proteinExistence type="predicted"/>
<evidence type="ECO:0000256" key="5">
    <source>
        <dbReference type="SAM" id="Phobius"/>
    </source>
</evidence>
<evidence type="ECO:0000256" key="2">
    <source>
        <dbReference type="ARBA" id="ARBA00022692"/>
    </source>
</evidence>
<feature type="transmembrane region" description="Helical" evidence="5">
    <location>
        <begin position="99"/>
        <end position="121"/>
    </location>
</feature>
<reference evidence="7" key="1">
    <citation type="journal article" date="2019" name="Int. J. Syst. Evol. Microbiol.">
        <title>The Global Catalogue of Microorganisms (GCM) 10K type strain sequencing project: providing services to taxonomists for standard genome sequencing and annotation.</title>
        <authorList>
            <consortium name="The Broad Institute Genomics Platform"/>
            <consortium name="The Broad Institute Genome Sequencing Center for Infectious Disease"/>
            <person name="Wu L."/>
            <person name="Ma J."/>
        </authorList>
    </citation>
    <scope>NUCLEOTIDE SEQUENCE [LARGE SCALE GENOMIC DNA]</scope>
    <source>
        <strain evidence="7">CCUG 62953</strain>
    </source>
</reference>
<accession>A0ABW3ZHJ5</accession>
<evidence type="ECO:0000256" key="1">
    <source>
        <dbReference type="ARBA" id="ARBA00004141"/>
    </source>
</evidence>
<evidence type="ECO:0000256" key="3">
    <source>
        <dbReference type="ARBA" id="ARBA00022989"/>
    </source>
</evidence>
<feature type="transmembrane region" description="Helical" evidence="5">
    <location>
        <begin position="127"/>
        <end position="146"/>
    </location>
</feature>
<feature type="transmembrane region" description="Helical" evidence="5">
    <location>
        <begin position="20"/>
        <end position="40"/>
    </location>
</feature>
<feature type="transmembrane region" description="Helical" evidence="5">
    <location>
        <begin position="153"/>
        <end position="170"/>
    </location>
</feature>
<evidence type="ECO:0000313" key="6">
    <source>
        <dbReference type="EMBL" id="MFD1342589.1"/>
    </source>
</evidence>
<dbReference type="Gene3D" id="1.20.1540.10">
    <property type="entry name" value="Rhomboid-like"/>
    <property type="match status" value="1"/>
</dbReference>
<keyword evidence="3 5" id="KW-1133">Transmembrane helix</keyword>
<organism evidence="6 7">
    <name type="scientific">Litorisediminicola beolgyonensis</name>
    <dbReference type="NCBI Taxonomy" id="1173614"/>
    <lineage>
        <taxon>Bacteria</taxon>
        <taxon>Pseudomonadati</taxon>
        <taxon>Pseudomonadota</taxon>
        <taxon>Alphaproteobacteria</taxon>
        <taxon>Rhodobacterales</taxon>
        <taxon>Paracoccaceae</taxon>
        <taxon>Litorisediminicola</taxon>
    </lineage>
</organism>
<name>A0ABW3ZHJ5_9RHOB</name>
<dbReference type="Pfam" id="PF20401">
    <property type="entry name" value="Rhomboid_2"/>
    <property type="match status" value="1"/>
</dbReference>
<feature type="transmembrane region" description="Helical" evidence="5">
    <location>
        <begin position="60"/>
        <end position="87"/>
    </location>
</feature>
<keyword evidence="7" id="KW-1185">Reference proteome</keyword>
<keyword evidence="2 5" id="KW-0812">Transmembrane</keyword>
<dbReference type="InterPro" id="IPR035952">
    <property type="entry name" value="Rhomboid-like_sf"/>
</dbReference>
<keyword evidence="4 5" id="KW-0472">Membrane</keyword>
<gene>
    <name evidence="6" type="ORF">ACFQ4E_09180</name>
</gene>
<dbReference type="EMBL" id="JBHTMU010000013">
    <property type="protein sequence ID" value="MFD1342589.1"/>
    <property type="molecule type" value="Genomic_DNA"/>
</dbReference>
<protein>
    <submittedName>
        <fullName evidence="6">Rhomboid-like protein</fullName>
    </submittedName>
</protein>
<dbReference type="SUPFAM" id="SSF144091">
    <property type="entry name" value="Rhomboid-like"/>
    <property type="match status" value="1"/>
</dbReference>
<comment type="subcellular location">
    <subcellularLocation>
        <location evidence="1">Membrane</location>
        <topology evidence="1">Multi-pass membrane protein</topology>
    </subcellularLocation>
</comment>